<keyword evidence="1" id="KW-0614">Plasmid</keyword>
<evidence type="ECO:0000313" key="3">
    <source>
        <dbReference type="Proteomes" id="UP000198956"/>
    </source>
</evidence>
<reference evidence="2 3" key="1">
    <citation type="submission" date="2016-10" db="EMBL/GenBank/DDBJ databases">
        <authorList>
            <person name="de Groot N.N."/>
        </authorList>
    </citation>
    <scope>NUCLEOTIDE SEQUENCE [LARGE SCALE GENOMIC DNA]</scope>
    <source>
        <strain evidence="2 3">L 420-91</strain>
    </source>
</reference>
<protein>
    <submittedName>
        <fullName evidence="2">Uncharacterized protein</fullName>
    </submittedName>
</protein>
<dbReference type="GeneID" id="97143477"/>
<gene>
    <name evidence="1" type="ORF">K3F53_19035</name>
    <name evidence="2" type="ORF">SAMN04489735_104536</name>
</gene>
<dbReference type="RefSeq" id="WP_175493665.1">
    <property type="nucleotide sequence ID" value="NZ_CP080765.1"/>
</dbReference>
<evidence type="ECO:0000313" key="4">
    <source>
        <dbReference type="Proteomes" id="UP000826616"/>
    </source>
</evidence>
<proteinExistence type="predicted"/>
<evidence type="ECO:0000313" key="2">
    <source>
        <dbReference type="EMBL" id="SDH70795.1"/>
    </source>
</evidence>
<name>A0A1G8ELL4_ANETH</name>
<dbReference type="EMBL" id="FNDE01000045">
    <property type="protein sequence ID" value="SDH70795.1"/>
    <property type="molecule type" value="Genomic_DNA"/>
</dbReference>
<dbReference type="AlphaFoldDB" id="A0A1G8ELL4"/>
<keyword evidence="4" id="KW-1185">Reference proteome</keyword>
<sequence length="58" mass="6458">MKSSCICGGTGIVSDERAYGVMFKPCYCEAAEELQRKVNAELAEMLVNIRDKKRKQSA</sequence>
<evidence type="ECO:0000313" key="1">
    <source>
        <dbReference type="EMBL" id="QYY44740.1"/>
    </source>
</evidence>
<geneLocation type="plasmid" evidence="1 4">
    <name>pAT1</name>
</geneLocation>
<dbReference type="Proteomes" id="UP000198956">
    <property type="component" value="Unassembled WGS sequence"/>
</dbReference>
<dbReference type="EMBL" id="CP080765">
    <property type="protein sequence ID" value="QYY44740.1"/>
    <property type="molecule type" value="Genomic_DNA"/>
</dbReference>
<reference evidence="1 4" key="2">
    <citation type="submission" date="2021-08" db="EMBL/GenBank/DDBJ databases">
        <title>Complete genome sequence of the strain Aneurinibacillus thermoaerophilus CCM 8960.</title>
        <authorList>
            <person name="Musilova J."/>
            <person name="Kourilova X."/>
            <person name="Pernicova I."/>
            <person name="Bezdicek M."/>
            <person name="Lengerova M."/>
            <person name="Obruca S."/>
            <person name="Sedlar K."/>
        </authorList>
    </citation>
    <scope>NUCLEOTIDE SEQUENCE [LARGE SCALE GENOMIC DNA]</scope>
    <source>
        <strain evidence="1 4">CCM 8960</strain>
        <plasmid evidence="1 4">pAT1</plasmid>
    </source>
</reference>
<organism evidence="2 3">
    <name type="scientific">Aneurinibacillus thermoaerophilus</name>
    <dbReference type="NCBI Taxonomy" id="143495"/>
    <lineage>
        <taxon>Bacteria</taxon>
        <taxon>Bacillati</taxon>
        <taxon>Bacillota</taxon>
        <taxon>Bacilli</taxon>
        <taxon>Bacillales</taxon>
        <taxon>Paenibacillaceae</taxon>
        <taxon>Aneurinibacillus group</taxon>
        <taxon>Aneurinibacillus</taxon>
    </lineage>
</organism>
<accession>A0A1G8ELL4</accession>
<dbReference type="Proteomes" id="UP000826616">
    <property type="component" value="Plasmid pAT1"/>
</dbReference>